<feature type="region of interest" description="Disordered" evidence="1">
    <location>
        <begin position="92"/>
        <end position="111"/>
    </location>
</feature>
<reference evidence="3" key="2">
    <citation type="submission" date="2020-09" db="EMBL/GenBank/DDBJ databases">
        <authorList>
            <person name="Sun Q."/>
            <person name="Ohkuma M."/>
        </authorList>
    </citation>
    <scope>NUCLEOTIDE SEQUENCE</scope>
    <source>
        <strain evidence="3">JCM 4391</strain>
    </source>
</reference>
<organism evidence="3 4">
    <name type="scientific">Streptomyces lavendofoliae</name>
    <dbReference type="NCBI Taxonomy" id="67314"/>
    <lineage>
        <taxon>Bacteria</taxon>
        <taxon>Bacillati</taxon>
        <taxon>Actinomycetota</taxon>
        <taxon>Actinomycetes</taxon>
        <taxon>Kitasatosporales</taxon>
        <taxon>Streptomycetaceae</taxon>
        <taxon>Streptomyces</taxon>
    </lineage>
</organism>
<evidence type="ECO:0000256" key="1">
    <source>
        <dbReference type="SAM" id="MobiDB-lite"/>
    </source>
</evidence>
<feature type="compositionally biased region" description="Basic and acidic residues" evidence="1">
    <location>
        <begin position="511"/>
        <end position="523"/>
    </location>
</feature>
<evidence type="ECO:0000313" key="3">
    <source>
        <dbReference type="EMBL" id="GGU37149.1"/>
    </source>
</evidence>
<name>A0A918HWD5_9ACTN</name>
<keyword evidence="2" id="KW-0812">Transmembrane</keyword>
<feature type="transmembrane region" description="Helical" evidence="2">
    <location>
        <begin position="26"/>
        <end position="50"/>
    </location>
</feature>
<feature type="transmembrane region" description="Helical" evidence="2">
    <location>
        <begin position="70"/>
        <end position="89"/>
    </location>
</feature>
<keyword evidence="2" id="KW-1133">Transmembrane helix</keyword>
<feature type="region of interest" description="Disordered" evidence="1">
    <location>
        <begin position="511"/>
        <end position="578"/>
    </location>
</feature>
<keyword evidence="4" id="KW-1185">Reference proteome</keyword>
<accession>A0A918HWD5</accession>
<reference evidence="3" key="1">
    <citation type="journal article" date="2014" name="Int. J. Syst. Evol. Microbiol.">
        <title>Complete genome sequence of Corynebacterium casei LMG S-19264T (=DSM 44701T), isolated from a smear-ripened cheese.</title>
        <authorList>
            <consortium name="US DOE Joint Genome Institute (JGI-PGF)"/>
            <person name="Walter F."/>
            <person name="Albersmeier A."/>
            <person name="Kalinowski J."/>
            <person name="Ruckert C."/>
        </authorList>
    </citation>
    <scope>NUCLEOTIDE SEQUENCE</scope>
    <source>
        <strain evidence="3">JCM 4391</strain>
    </source>
</reference>
<evidence type="ECO:0008006" key="5">
    <source>
        <dbReference type="Google" id="ProtNLM"/>
    </source>
</evidence>
<sequence length="578" mass="58498">MGVGSHTVEPGHSLTNVTRGATRSCLAALLGTLITACSLVLPGAVATAGVAAARTAAAGPGGGQGSATDLVLPVGMLVAAGAVAAYTYAKRRRRTTTRTTPHGGPDRWDAPPGPTLEELGARAWQALVDTDDAVRTGEEALGFATARSGKEAARPYAEAVAYARAELTEAFRLRQRLDDAPPEDGAAHRRTLEEIIVRCGDAGRRLDADADAFDPLRAPERTAPEALAAADSAFREVSGRADLADAVLVAMRERYAESAAAPVAGGVERARERLLFASARLERARRAVEGGDTAAAAADVRAAEGALAQAARLVDAVDRHAGELAEAAGRLPVALADAEEDLAAAGASVDAAEGVPAPTADLRGPAARAESVVTDVRRAPAAGRYDPIDALRRIAEADAALDEALAGVRDDERGTRRARALLGHALLTAGSAVGAAADHIATHRGAVGARARTRLAEADRLLARARDLAAAVAERGARGGADARDAAAEARRADALARQARGLAEQDVARYGDGAARDGDGAARYRGPGGDRAGHGDRATDGEADAHGPGGPPGRAPDDGPARGGPGGAVLGGDSGNG</sequence>
<keyword evidence="2" id="KW-0472">Membrane</keyword>
<dbReference type="Proteomes" id="UP000636661">
    <property type="component" value="Unassembled WGS sequence"/>
</dbReference>
<feature type="compositionally biased region" description="Basic and acidic residues" evidence="1">
    <location>
        <begin position="532"/>
        <end position="546"/>
    </location>
</feature>
<dbReference type="EMBL" id="BMTP01000005">
    <property type="protein sequence ID" value="GGU37149.1"/>
    <property type="molecule type" value="Genomic_DNA"/>
</dbReference>
<proteinExistence type="predicted"/>
<comment type="caution">
    <text evidence="3">The sequence shown here is derived from an EMBL/GenBank/DDBJ whole genome shotgun (WGS) entry which is preliminary data.</text>
</comment>
<feature type="compositionally biased region" description="Gly residues" evidence="1">
    <location>
        <begin position="562"/>
        <end position="578"/>
    </location>
</feature>
<gene>
    <name evidence="3" type="ORF">GCM10010274_25820</name>
</gene>
<dbReference type="AlphaFoldDB" id="A0A918HWD5"/>
<evidence type="ECO:0000256" key="2">
    <source>
        <dbReference type="SAM" id="Phobius"/>
    </source>
</evidence>
<evidence type="ECO:0000313" key="4">
    <source>
        <dbReference type="Proteomes" id="UP000636661"/>
    </source>
</evidence>
<protein>
    <recommendedName>
        <fullName evidence="5">TPM domain-containing protein</fullName>
    </recommendedName>
</protein>